<dbReference type="EMBL" id="MKGQ01000086">
    <property type="protein sequence ID" value="OKO98421.1"/>
    <property type="molecule type" value="Genomic_DNA"/>
</dbReference>
<dbReference type="RefSeq" id="WP_143187493.1">
    <property type="nucleotide sequence ID" value="NZ_CAWNAG010000198.1"/>
</dbReference>
<gene>
    <name evidence="1" type="ORF">Xedl_03845</name>
</gene>
<reference evidence="1 2" key="1">
    <citation type="submission" date="2016-09" db="EMBL/GenBank/DDBJ databases">
        <title>Xenorhabdus thuongxuanensis sp. nov. and Xenorhabdus eapokensis sp. nov., isolated from Steinernema species.</title>
        <authorList>
            <person name="Kaempfer P."/>
            <person name="Tobias N.J."/>
            <person name="Phan Ke L."/>
            <person name="Bode H.B."/>
            <person name="Glaeser S.P."/>
        </authorList>
    </citation>
    <scope>NUCLEOTIDE SEQUENCE [LARGE SCALE GENOMIC DNA]</scope>
    <source>
        <strain evidence="1 2">DL20</strain>
    </source>
</reference>
<organism evidence="1 2">
    <name type="scientific">Xenorhabdus eapokensis</name>
    <dbReference type="NCBI Taxonomy" id="1873482"/>
    <lineage>
        <taxon>Bacteria</taxon>
        <taxon>Pseudomonadati</taxon>
        <taxon>Pseudomonadota</taxon>
        <taxon>Gammaproteobacteria</taxon>
        <taxon>Enterobacterales</taxon>
        <taxon>Morganellaceae</taxon>
        <taxon>Xenorhabdus</taxon>
    </lineage>
</organism>
<name>A0A1Q5TDW6_9GAMM</name>
<protein>
    <submittedName>
        <fullName evidence="1">Uncharacterized protein</fullName>
    </submittedName>
</protein>
<comment type="caution">
    <text evidence="1">The sequence shown here is derived from an EMBL/GenBank/DDBJ whole genome shotgun (WGS) entry which is preliminary data.</text>
</comment>
<evidence type="ECO:0000313" key="1">
    <source>
        <dbReference type="EMBL" id="OKO98421.1"/>
    </source>
</evidence>
<dbReference type="Proteomes" id="UP000186268">
    <property type="component" value="Unassembled WGS sequence"/>
</dbReference>
<keyword evidence="2" id="KW-1185">Reference proteome</keyword>
<evidence type="ECO:0000313" key="2">
    <source>
        <dbReference type="Proteomes" id="UP000186268"/>
    </source>
</evidence>
<proteinExistence type="predicted"/>
<dbReference type="OrthoDB" id="6445544at2"/>
<sequence length="67" mass="7639">MNTYDFPPYGVSSRMYPTTVVLERITHFQPIDYNGNSGTAIFLDTGVEVRTSMYSWDVGNLLNNNEE</sequence>
<dbReference type="STRING" id="1873482.Xedl_03845"/>
<dbReference type="AlphaFoldDB" id="A0A1Q5TDW6"/>
<accession>A0A1Q5TDW6</accession>